<evidence type="ECO:0000313" key="1">
    <source>
        <dbReference type="EMBL" id="OAA85204.1"/>
    </source>
</evidence>
<keyword evidence="2" id="KW-1185">Reference proteome</keyword>
<evidence type="ECO:0008006" key="3">
    <source>
        <dbReference type="Google" id="ProtNLM"/>
    </source>
</evidence>
<organism evidence="1 2">
    <name type="scientific">Clostridium ljungdahlii (strain ATCC 55383 / DSM 13528 / PETC)</name>
    <dbReference type="NCBI Taxonomy" id="748727"/>
    <lineage>
        <taxon>Bacteria</taxon>
        <taxon>Bacillati</taxon>
        <taxon>Bacillota</taxon>
        <taxon>Clostridia</taxon>
        <taxon>Eubacteriales</taxon>
        <taxon>Clostridiaceae</taxon>
        <taxon>Clostridium</taxon>
    </lineage>
</organism>
<reference evidence="1 2" key="1">
    <citation type="journal article" date="2016" name="Biotechnol. Bioeng.">
        <title>Traits of selected Clostridium strains for syngas fermentation to ethanol.</title>
        <authorList>
            <person name="Martin M.E."/>
            <person name="Richter H."/>
            <person name="Saha S."/>
            <person name="Angenent L.T."/>
        </authorList>
    </citation>
    <scope>NUCLEOTIDE SEQUENCE [LARGE SCALE GENOMIC DNA]</scope>
    <source>
        <strain evidence="1 2">PETC</strain>
    </source>
</reference>
<evidence type="ECO:0000313" key="2">
    <source>
        <dbReference type="Proteomes" id="UP000077020"/>
    </source>
</evidence>
<proteinExistence type="predicted"/>
<sequence length="36" mass="4272">MVTILKNIHKLNVDYENCMEGAFCLMKNKIYYFGQV</sequence>
<name>A0ABX2TQR3_CLOLD</name>
<dbReference type="EMBL" id="LITS01000020">
    <property type="protein sequence ID" value="OAA85204.1"/>
    <property type="molecule type" value="Genomic_DNA"/>
</dbReference>
<dbReference type="Proteomes" id="UP000077020">
    <property type="component" value="Unassembled WGS sequence"/>
</dbReference>
<protein>
    <recommendedName>
        <fullName evidence="3">Transposase</fullName>
    </recommendedName>
</protein>
<comment type="caution">
    <text evidence="1">The sequence shown here is derived from an EMBL/GenBank/DDBJ whole genome shotgun (WGS) entry which is preliminary data.</text>
</comment>
<accession>A0ABX2TQR3</accession>
<gene>
    <name evidence="1" type="ORF">WX45_00708</name>
</gene>